<dbReference type="Proteomes" id="UP001529369">
    <property type="component" value="Unassembled WGS sequence"/>
</dbReference>
<dbReference type="CDD" id="cd04301">
    <property type="entry name" value="NAT_SF"/>
    <property type="match status" value="1"/>
</dbReference>
<dbReference type="PROSITE" id="PS51186">
    <property type="entry name" value="GNAT"/>
    <property type="match status" value="1"/>
</dbReference>
<dbReference type="InterPro" id="IPR016181">
    <property type="entry name" value="Acyl_CoA_acyltransferase"/>
</dbReference>
<gene>
    <name evidence="2" type="ORF">QWZ14_01885</name>
</gene>
<evidence type="ECO:0000259" key="1">
    <source>
        <dbReference type="PROSITE" id="PS51186"/>
    </source>
</evidence>
<feature type="domain" description="N-acetyltransferase" evidence="1">
    <location>
        <begin position="1"/>
        <end position="141"/>
    </location>
</feature>
<protein>
    <submittedName>
        <fullName evidence="2">GNAT family N-acetyltransferase</fullName>
    </submittedName>
</protein>
<comment type="caution">
    <text evidence="2">The sequence shown here is derived from an EMBL/GenBank/DDBJ whole genome shotgun (WGS) entry which is preliminary data.</text>
</comment>
<proteinExistence type="predicted"/>
<keyword evidence="3" id="KW-1185">Reference proteome</keyword>
<evidence type="ECO:0000313" key="2">
    <source>
        <dbReference type="EMBL" id="MDN3563127.1"/>
    </source>
</evidence>
<reference evidence="3" key="1">
    <citation type="journal article" date="2019" name="Int. J. Syst. Evol. Microbiol.">
        <title>The Global Catalogue of Microorganisms (GCM) 10K type strain sequencing project: providing services to taxonomists for standard genome sequencing and annotation.</title>
        <authorList>
            <consortium name="The Broad Institute Genomics Platform"/>
            <consortium name="The Broad Institute Genome Sequencing Center for Infectious Disease"/>
            <person name="Wu L."/>
            <person name="Ma J."/>
        </authorList>
    </citation>
    <scope>NUCLEOTIDE SEQUENCE [LARGE SCALE GENOMIC DNA]</scope>
    <source>
        <strain evidence="3">CECT 7131</strain>
    </source>
</reference>
<name>A0ABT8A078_9PROT</name>
<dbReference type="EMBL" id="JAUFPN010000015">
    <property type="protein sequence ID" value="MDN3563127.1"/>
    <property type="molecule type" value="Genomic_DNA"/>
</dbReference>
<dbReference type="SUPFAM" id="SSF55729">
    <property type="entry name" value="Acyl-CoA N-acyltransferases (Nat)"/>
    <property type="match status" value="1"/>
</dbReference>
<dbReference type="RefSeq" id="WP_290314860.1">
    <property type="nucleotide sequence ID" value="NZ_JAUFPN010000015.1"/>
</dbReference>
<accession>A0ABT8A078</accession>
<sequence length="141" mass="16049">MQPLLTLTDTPDPSVRQAIVRPLIRFNEAQSGRCEEFRPLAILITDVHTGEIVGGLWGGTNFTQLHIDLLFVPEDLRGSGIGSRIMHDAEAEALRRECRGVWLDTYSFQARGFYERLGYSVFGMIEDYLPGHTRFFLKKSF</sequence>
<evidence type="ECO:0000313" key="3">
    <source>
        <dbReference type="Proteomes" id="UP001529369"/>
    </source>
</evidence>
<dbReference type="Pfam" id="PF00583">
    <property type="entry name" value="Acetyltransf_1"/>
    <property type="match status" value="1"/>
</dbReference>
<dbReference type="Gene3D" id="3.40.630.30">
    <property type="match status" value="1"/>
</dbReference>
<dbReference type="InterPro" id="IPR000182">
    <property type="entry name" value="GNAT_dom"/>
</dbReference>
<organism evidence="2 3">
    <name type="scientific">Paeniroseomonas aquatica</name>
    <dbReference type="NCBI Taxonomy" id="373043"/>
    <lineage>
        <taxon>Bacteria</taxon>
        <taxon>Pseudomonadati</taxon>
        <taxon>Pseudomonadota</taxon>
        <taxon>Alphaproteobacteria</taxon>
        <taxon>Acetobacterales</taxon>
        <taxon>Acetobacteraceae</taxon>
        <taxon>Paeniroseomonas</taxon>
    </lineage>
</organism>